<keyword evidence="2" id="KW-0472">Membrane</keyword>
<sequence length="292" mass="32668">MSDKSISDAVRHLEQMRDEGFLSEEQFGREVRELLKRREADDLPPRSEVDDLPLEDSLLGQMVGHSRPVEYDDQDIVSPDTPTISGLELEIPDTATPAYMPHHMTPLPPKAPPKEAGRVIIRGNAPWDDKGGERVNLDGHKKRNEEENKGPDNVSEVHKPLDPIQRERLARMASRTNRMLNRRKNPEVAFLLSLLWPGLGHAYFGNLGIGVLLMLLSGTGWVGVFFEEYWVLNILVPMGLLSAALVHRNIQAHNRYVDLKEAAEARRVPTESSLNVEKSIRAAGASAATSQR</sequence>
<feature type="transmembrane region" description="Helical" evidence="2">
    <location>
        <begin position="188"/>
        <end position="217"/>
    </location>
</feature>
<dbReference type="OrthoDB" id="5816451at2"/>
<feature type="region of interest" description="Disordered" evidence="1">
    <location>
        <begin position="129"/>
        <end position="158"/>
    </location>
</feature>
<dbReference type="AlphaFoldDB" id="A0A2Z6AU59"/>
<proteinExistence type="predicted"/>
<evidence type="ECO:0000256" key="2">
    <source>
        <dbReference type="SAM" id="Phobius"/>
    </source>
</evidence>
<evidence type="ECO:0000313" key="3">
    <source>
        <dbReference type="EMBL" id="BBD06767.1"/>
    </source>
</evidence>
<keyword evidence="4" id="KW-1185">Reference proteome</keyword>
<name>A0A2Z6AU59_9BACT</name>
<keyword evidence="2" id="KW-0812">Transmembrane</keyword>
<feature type="transmembrane region" description="Helical" evidence="2">
    <location>
        <begin position="229"/>
        <end position="246"/>
    </location>
</feature>
<evidence type="ECO:0000313" key="4">
    <source>
        <dbReference type="Proteomes" id="UP000269883"/>
    </source>
</evidence>
<evidence type="ECO:0000256" key="1">
    <source>
        <dbReference type="SAM" id="MobiDB-lite"/>
    </source>
</evidence>
<dbReference type="EMBL" id="AP017378">
    <property type="protein sequence ID" value="BBD06767.1"/>
    <property type="molecule type" value="Genomic_DNA"/>
</dbReference>
<dbReference type="Proteomes" id="UP000269883">
    <property type="component" value="Chromosome"/>
</dbReference>
<protein>
    <submittedName>
        <fullName evidence="3">TM2 domain containing protein</fullName>
    </submittedName>
</protein>
<accession>A0A2Z6AU59</accession>
<reference evidence="3 4" key="1">
    <citation type="journal article" date="2018" name="Sci. Adv.">
        <title>Multi-heme cytochromes provide a pathway for survival in energy-limited environments.</title>
        <authorList>
            <person name="Deng X."/>
            <person name="Dohmae N."/>
            <person name="Nealson K.H."/>
            <person name="Hashimoto K."/>
            <person name="Okamoto A."/>
        </authorList>
    </citation>
    <scope>NUCLEOTIDE SEQUENCE [LARGE SCALE GENOMIC DNA]</scope>
    <source>
        <strain evidence="3 4">IS5</strain>
    </source>
</reference>
<dbReference type="RefSeq" id="WP_126375580.1">
    <property type="nucleotide sequence ID" value="NZ_AP017378.1"/>
</dbReference>
<dbReference type="KEGG" id="dfl:DFE_0041"/>
<keyword evidence="2" id="KW-1133">Transmembrane helix</keyword>
<gene>
    <name evidence="3" type="ORF">DFE_0041</name>
</gene>
<organism evidence="3 4">
    <name type="scientific">Desulfovibrio ferrophilus</name>
    <dbReference type="NCBI Taxonomy" id="241368"/>
    <lineage>
        <taxon>Bacteria</taxon>
        <taxon>Pseudomonadati</taxon>
        <taxon>Thermodesulfobacteriota</taxon>
        <taxon>Desulfovibrionia</taxon>
        <taxon>Desulfovibrionales</taxon>
        <taxon>Desulfovibrionaceae</taxon>
        <taxon>Desulfovibrio</taxon>
    </lineage>
</organism>